<reference evidence="5" key="2">
    <citation type="submission" date="2022-01" db="EMBL/GenBank/DDBJ databases">
        <authorList>
            <person name="Yamashiro T."/>
            <person name="Shiraishi A."/>
            <person name="Satake H."/>
            <person name="Nakayama K."/>
        </authorList>
    </citation>
    <scope>NUCLEOTIDE SEQUENCE</scope>
</reference>
<dbReference type="PANTHER" id="PTHR42648">
    <property type="entry name" value="TRANSPOSASE, PUTATIVE-RELATED"/>
    <property type="match status" value="1"/>
</dbReference>
<dbReference type="SMART" id="SM00343">
    <property type="entry name" value="ZnF_C2HC"/>
    <property type="match status" value="1"/>
</dbReference>
<dbReference type="InterPro" id="IPR036397">
    <property type="entry name" value="RNaseH_sf"/>
</dbReference>
<evidence type="ECO:0000256" key="1">
    <source>
        <dbReference type="PROSITE-ProRule" id="PRU00047"/>
    </source>
</evidence>
<dbReference type="InterPro" id="IPR001878">
    <property type="entry name" value="Znf_CCHC"/>
</dbReference>
<dbReference type="PANTHER" id="PTHR42648:SF27">
    <property type="entry name" value="RNA-DIRECTED DNA POLYMERASE"/>
    <property type="match status" value="1"/>
</dbReference>
<keyword evidence="1" id="KW-0479">Metal-binding</keyword>
<protein>
    <submittedName>
        <fullName evidence="5">Retrotransposon protein, putative, ty1-copia subclass</fullName>
    </submittedName>
</protein>
<keyword evidence="1" id="KW-0862">Zinc</keyword>
<reference evidence="5" key="1">
    <citation type="journal article" date="2022" name="Int. J. Mol. Sci.">
        <title>Draft Genome of Tanacetum Coccineum: Genomic Comparison of Closely Related Tanacetum-Family Plants.</title>
        <authorList>
            <person name="Yamashiro T."/>
            <person name="Shiraishi A."/>
            <person name="Nakayama K."/>
            <person name="Satake H."/>
        </authorList>
    </citation>
    <scope>NUCLEOTIDE SEQUENCE</scope>
</reference>
<feature type="domain" description="CCHC-type" evidence="3">
    <location>
        <begin position="183"/>
        <end position="198"/>
    </location>
</feature>
<dbReference type="SUPFAM" id="SSF53098">
    <property type="entry name" value="Ribonuclease H-like"/>
    <property type="match status" value="1"/>
</dbReference>
<evidence type="ECO:0000313" key="5">
    <source>
        <dbReference type="EMBL" id="GJS73035.1"/>
    </source>
</evidence>
<evidence type="ECO:0000256" key="2">
    <source>
        <dbReference type="SAM" id="MobiDB-lite"/>
    </source>
</evidence>
<dbReference type="SUPFAM" id="SSF57756">
    <property type="entry name" value="Retrovirus zinc finger-like domains"/>
    <property type="match status" value="1"/>
</dbReference>
<dbReference type="InterPro" id="IPR012337">
    <property type="entry name" value="RNaseH-like_sf"/>
</dbReference>
<keyword evidence="6" id="KW-1185">Reference proteome</keyword>
<dbReference type="Pfam" id="PF13976">
    <property type="entry name" value="gag_pre-integrs"/>
    <property type="match status" value="1"/>
</dbReference>
<comment type="caution">
    <text evidence="5">The sequence shown here is derived from an EMBL/GenBank/DDBJ whole genome shotgun (WGS) entry which is preliminary data.</text>
</comment>
<dbReference type="InterPro" id="IPR001584">
    <property type="entry name" value="Integrase_cat-core"/>
</dbReference>
<feature type="region of interest" description="Disordered" evidence="2">
    <location>
        <begin position="136"/>
        <end position="176"/>
    </location>
</feature>
<dbReference type="Gene3D" id="3.30.420.10">
    <property type="entry name" value="Ribonuclease H-like superfamily/Ribonuclease H"/>
    <property type="match status" value="1"/>
</dbReference>
<dbReference type="InterPro" id="IPR025724">
    <property type="entry name" value="GAG-pre-integrase_dom"/>
</dbReference>
<dbReference type="PROSITE" id="PS50994">
    <property type="entry name" value="INTEGRASE"/>
    <property type="match status" value="1"/>
</dbReference>
<dbReference type="Pfam" id="PF00098">
    <property type="entry name" value="zf-CCHC"/>
    <property type="match status" value="1"/>
</dbReference>
<evidence type="ECO:0000313" key="6">
    <source>
        <dbReference type="Proteomes" id="UP001151760"/>
    </source>
</evidence>
<gene>
    <name evidence="5" type="ORF">Tco_0705876</name>
</gene>
<keyword evidence="1" id="KW-0863">Zinc-finger</keyword>
<dbReference type="EMBL" id="BQNB010010124">
    <property type="protein sequence ID" value="GJS73035.1"/>
    <property type="molecule type" value="Genomic_DNA"/>
</dbReference>
<sequence length="444" mass="50691">MTSTVVNNLVFRAFVEKQKLTTPNFIDWYCNLRIVLSVKDKLTYLEHPIPAVPVPAPRKVFHPDVLAAHTTWVKASKEIAEHELLQTVREFHAYKHEEGQPIVNELHAMLKLHEQTLPKEDVAYALHAIGAGRIQKNNHKNKKPHLAAKGNNQGKGKTKLSYVPNTKILPPPKKDNPTKDAICHQCGEVGHWKRNCPQYLSELMKKKKLSQGANGLLYFHAIPLDGIYEIDLHCANSNDSSIYAVSIKRAKLNLDSTLLWHCCLGHSSKKRIEKLQHDGLLKSTDLESLDKCVSCMSRKMARKPYSHQMEKLKDPLGLIHTDVCGPFRTVSRQGASYFVTFIDDFGRYGYVYMLKHEHEVFETFKVFPKEVENQLGKTIKSLRSNRGGEYMSQEFLDHLKKHGIIAHHTPPYTPQHNGVSKRRNKTLIDMVHSMMSQTTLPKSF</sequence>
<feature type="compositionally biased region" description="Basic residues" evidence="2">
    <location>
        <begin position="136"/>
        <end position="146"/>
    </location>
</feature>
<dbReference type="InterPro" id="IPR036875">
    <property type="entry name" value="Znf_CCHC_sf"/>
</dbReference>
<dbReference type="Gene3D" id="4.10.60.10">
    <property type="entry name" value="Zinc finger, CCHC-type"/>
    <property type="match status" value="1"/>
</dbReference>
<accession>A0ABQ4Y5U1</accession>
<evidence type="ECO:0000259" key="3">
    <source>
        <dbReference type="PROSITE" id="PS50158"/>
    </source>
</evidence>
<feature type="domain" description="Integrase catalytic" evidence="4">
    <location>
        <begin position="311"/>
        <end position="444"/>
    </location>
</feature>
<dbReference type="Proteomes" id="UP001151760">
    <property type="component" value="Unassembled WGS sequence"/>
</dbReference>
<dbReference type="InterPro" id="IPR039537">
    <property type="entry name" value="Retrotran_Ty1/copia-like"/>
</dbReference>
<dbReference type="PROSITE" id="PS50158">
    <property type="entry name" value="ZF_CCHC"/>
    <property type="match status" value="1"/>
</dbReference>
<dbReference type="Pfam" id="PF00665">
    <property type="entry name" value="rve"/>
    <property type="match status" value="1"/>
</dbReference>
<organism evidence="5 6">
    <name type="scientific">Tanacetum coccineum</name>
    <dbReference type="NCBI Taxonomy" id="301880"/>
    <lineage>
        <taxon>Eukaryota</taxon>
        <taxon>Viridiplantae</taxon>
        <taxon>Streptophyta</taxon>
        <taxon>Embryophyta</taxon>
        <taxon>Tracheophyta</taxon>
        <taxon>Spermatophyta</taxon>
        <taxon>Magnoliopsida</taxon>
        <taxon>eudicotyledons</taxon>
        <taxon>Gunneridae</taxon>
        <taxon>Pentapetalae</taxon>
        <taxon>asterids</taxon>
        <taxon>campanulids</taxon>
        <taxon>Asterales</taxon>
        <taxon>Asteraceae</taxon>
        <taxon>Asteroideae</taxon>
        <taxon>Anthemideae</taxon>
        <taxon>Anthemidinae</taxon>
        <taxon>Tanacetum</taxon>
    </lineage>
</organism>
<name>A0ABQ4Y5U1_9ASTR</name>
<proteinExistence type="predicted"/>
<evidence type="ECO:0000259" key="4">
    <source>
        <dbReference type="PROSITE" id="PS50994"/>
    </source>
</evidence>